<dbReference type="EMBL" id="SEUJ01000042">
    <property type="protein sequence ID" value="KAA1165803.1"/>
    <property type="molecule type" value="Genomic_DNA"/>
</dbReference>
<dbReference type="Proteomes" id="UP000322915">
    <property type="component" value="Unassembled WGS sequence"/>
</dbReference>
<evidence type="ECO:0000256" key="1">
    <source>
        <dbReference type="SAM" id="Phobius"/>
    </source>
</evidence>
<evidence type="ECO:0000313" key="2">
    <source>
        <dbReference type="EMBL" id="KAA1165803.1"/>
    </source>
</evidence>
<organism evidence="2 3">
    <name type="scientific">Pseudoalteromonas fuliginea</name>
    <dbReference type="NCBI Taxonomy" id="1872678"/>
    <lineage>
        <taxon>Bacteria</taxon>
        <taxon>Pseudomonadati</taxon>
        <taxon>Pseudomonadota</taxon>
        <taxon>Gammaproteobacteria</taxon>
        <taxon>Alteromonadales</taxon>
        <taxon>Pseudoalteromonadaceae</taxon>
        <taxon>Pseudoalteromonas</taxon>
    </lineage>
</organism>
<sequence length="100" mass="11395">MRTLDVMKYLASIYKSASFVATLWCISLLLPLLLLVNDEISWMPIIAVVLIIVYGTTISLFRRDQLFEGTWCMSDVVAYILVPICLFAFVTYMMLSSLNT</sequence>
<dbReference type="RefSeq" id="WP_149604944.1">
    <property type="nucleotide sequence ID" value="NZ_SEUJ01000042.1"/>
</dbReference>
<feature type="transmembrane region" description="Helical" evidence="1">
    <location>
        <begin position="12"/>
        <end position="34"/>
    </location>
</feature>
<protein>
    <submittedName>
        <fullName evidence="2">Uncharacterized protein</fullName>
    </submittedName>
</protein>
<keyword evidence="3" id="KW-1185">Reference proteome</keyword>
<keyword evidence="1" id="KW-0472">Membrane</keyword>
<feature type="transmembrane region" description="Helical" evidence="1">
    <location>
        <begin position="73"/>
        <end position="95"/>
    </location>
</feature>
<proteinExistence type="predicted"/>
<comment type="caution">
    <text evidence="2">The sequence shown here is derived from an EMBL/GenBank/DDBJ whole genome shotgun (WGS) entry which is preliminary data.</text>
</comment>
<accession>A0ABQ6RN54</accession>
<gene>
    <name evidence="2" type="ORF">EU509_01000</name>
</gene>
<evidence type="ECO:0000313" key="3">
    <source>
        <dbReference type="Proteomes" id="UP000322915"/>
    </source>
</evidence>
<feature type="transmembrane region" description="Helical" evidence="1">
    <location>
        <begin position="40"/>
        <end position="61"/>
    </location>
</feature>
<keyword evidence="1" id="KW-1133">Transmembrane helix</keyword>
<keyword evidence="1" id="KW-0812">Transmembrane</keyword>
<name>A0ABQ6RN54_9GAMM</name>
<reference evidence="2 3" key="1">
    <citation type="submission" date="2019-01" db="EMBL/GenBank/DDBJ databases">
        <title>Genome sequences of marine Pseudoalteromonas species.</title>
        <authorList>
            <person name="Boraston A.B."/>
            <person name="Hehemann J.-H."/>
            <person name="Vickers C.J."/>
            <person name="Salama-Alber O."/>
            <person name="Abe K."/>
            <person name="Hettle A.J."/>
        </authorList>
    </citation>
    <scope>NUCLEOTIDE SEQUENCE [LARGE SCALE GENOMIC DNA]</scope>
    <source>
        <strain evidence="2 3">PS47</strain>
    </source>
</reference>